<organism evidence="2 3">
    <name type="scientific">Candidatus Berkelbacteria bacterium RBG_13_40_8</name>
    <dbReference type="NCBI Taxonomy" id="1797467"/>
    <lineage>
        <taxon>Bacteria</taxon>
        <taxon>Candidatus Berkelbacteria</taxon>
    </lineage>
</organism>
<dbReference type="Pfam" id="PF02498">
    <property type="entry name" value="Bro-N"/>
    <property type="match status" value="1"/>
</dbReference>
<evidence type="ECO:0000313" key="3">
    <source>
        <dbReference type="Proteomes" id="UP000178764"/>
    </source>
</evidence>
<dbReference type="Proteomes" id="UP000178764">
    <property type="component" value="Unassembled WGS sequence"/>
</dbReference>
<sequence>MADELNKIAIFQKKEIRRVIHNNEWWFVIVDVIEALTNSVQPEGYIKDMRKRDPELSKGWGQIATPLKIKTSGGKQKINCANTEGLFRIIQSIPSPKAEPFKRWLAKVGYERVQEIDDPELGMKRTRTIYRLKGYPADWIENRMRGIVIREELTDEWQNRGAKLQKDYQILTAEISKAAFGVTPSQYKRLKGLKRENLRDHMDDFELIFTMLGERATTEIHRNENSKGLLKLKSDAKAGGDIAGGAREKLEKRLGRSVVSKKNFLKNNRKQIES</sequence>
<feature type="domain" description="Bro-N" evidence="1">
    <location>
        <begin position="5"/>
        <end position="117"/>
    </location>
</feature>
<accession>A0A1F5DQE0</accession>
<dbReference type="AlphaFoldDB" id="A0A1F5DQE0"/>
<comment type="caution">
    <text evidence="2">The sequence shown here is derived from an EMBL/GenBank/DDBJ whole genome shotgun (WGS) entry which is preliminary data.</text>
</comment>
<protein>
    <submittedName>
        <fullName evidence="2">Phage antirepressor protein</fullName>
    </submittedName>
</protein>
<gene>
    <name evidence="2" type="ORF">A2V71_00795</name>
</gene>
<dbReference type="PROSITE" id="PS51750">
    <property type="entry name" value="BRO_N"/>
    <property type="match status" value="1"/>
</dbReference>
<name>A0A1F5DQE0_9BACT</name>
<dbReference type="SMART" id="SM01040">
    <property type="entry name" value="Bro-N"/>
    <property type="match status" value="1"/>
</dbReference>
<dbReference type="EMBL" id="MEZT01000003">
    <property type="protein sequence ID" value="OGD57342.1"/>
    <property type="molecule type" value="Genomic_DNA"/>
</dbReference>
<evidence type="ECO:0000313" key="2">
    <source>
        <dbReference type="EMBL" id="OGD57342.1"/>
    </source>
</evidence>
<proteinExistence type="predicted"/>
<evidence type="ECO:0000259" key="1">
    <source>
        <dbReference type="PROSITE" id="PS51750"/>
    </source>
</evidence>
<dbReference type="InterPro" id="IPR003497">
    <property type="entry name" value="BRO_N_domain"/>
</dbReference>
<reference evidence="2 3" key="1">
    <citation type="journal article" date="2016" name="Nat. Commun.">
        <title>Thousands of microbial genomes shed light on interconnected biogeochemical processes in an aquifer system.</title>
        <authorList>
            <person name="Anantharaman K."/>
            <person name="Brown C.T."/>
            <person name="Hug L.A."/>
            <person name="Sharon I."/>
            <person name="Castelle C.J."/>
            <person name="Probst A.J."/>
            <person name="Thomas B.C."/>
            <person name="Singh A."/>
            <person name="Wilkins M.J."/>
            <person name="Karaoz U."/>
            <person name="Brodie E.L."/>
            <person name="Williams K.H."/>
            <person name="Hubbard S.S."/>
            <person name="Banfield J.F."/>
        </authorList>
    </citation>
    <scope>NUCLEOTIDE SEQUENCE [LARGE SCALE GENOMIC DNA]</scope>
</reference>